<protein>
    <recommendedName>
        <fullName evidence="8">tRNA-binding domain-containing protein</fullName>
    </recommendedName>
</protein>
<dbReference type="Gene3D" id="2.40.50.140">
    <property type="entry name" value="Nucleic acid-binding proteins"/>
    <property type="match status" value="1"/>
</dbReference>
<dbReference type="EMBL" id="MBFT01000032">
    <property type="protein sequence ID" value="PVU99512.1"/>
    <property type="molecule type" value="Genomic_DNA"/>
</dbReference>
<evidence type="ECO:0000259" key="8">
    <source>
        <dbReference type="PROSITE" id="PS50886"/>
    </source>
</evidence>
<gene>
    <name evidence="9" type="ORF">BB559_000631</name>
</gene>
<evidence type="ECO:0000256" key="2">
    <source>
        <dbReference type="ARBA" id="ARBA00022490"/>
    </source>
</evidence>
<dbReference type="CDD" id="cd02799">
    <property type="entry name" value="tRNA_bind_EMAP-II_like"/>
    <property type="match status" value="1"/>
</dbReference>
<dbReference type="STRING" id="61424.A0A2T9Z4K3"/>
<evidence type="ECO:0000256" key="3">
    <source>
        <dbReference type="ARBA" id="ARBA00022555"/>
    </source>
</evidence>
<proteinExistence type="predicted"/>
<sequence>MTICSIESDHTVKLVAAYLKVSNSKLSEHIAAFKVNNLSLLDNDLEHENTNPNGVFGVNNILIQIALDTDKNLLGETDQEKAEISQWISLSSKSGTVNRQVFTQSVNDSLEGNEFLVSNKITLADLVSFANINGYMKTLSDQKKRNLGKFTLWLERTQSTIGEQSIIAAGLEVIETKGKINESSKENLTGGVGKDKKSKKKVKGEKSGDGAKQPPKVKEEIKIVPSMIDLRVGLILNAERHPDADSLYVEQIEVGEEKPRTVISGLVKYIPIEKMQNRLIVTICNLKPATMRGIKSHAMVLCADSIDGSKVEFIEPPAGSKPGDRVYFEGFENMEPEVLLNPKKKIWETIQPGFITSEEFEAGWINPETKKFHKLLVNGQICKAQTIAGGPMK</sequence>
<dbReference type="Pfam" id="PF21972">
    <property type="entry name" value="Arc1p_N_like"/>
    <property type="match status" value="1"/>
</dbReference>
<dbReference type="GO" id="GO:0017102">
    <property type="term" value="C:methionyl glutamyl tRNA synthetase complex"/>
    <property type="evidence" value="ECO:0007669"/>
    <property type="project" value="TreeGrafter"/>
</dbReference>
<dbReference type="InterPro" id="IPR036282">
    <property type="entry name" value="Glutathione-S-Trfase_C_sf"/>
</dbReference>
<dbReference type="InterPro" id="IPR051270">
    <property type="entry name" value="Tyrosine-tRNA_ligase_regulator"/>
</dbReference>
<evidence type="ECO:0000313" key="10">
    <source>
        <dbReference type="Proteomes" id="UP000245699"/>
    </source>
</evidence>
<feature type="region of interest" description="Disordered" evidence="7">
    <location>
        <begin position="184"/>
        <end position="216"/>
    </location>
</feature>
<dbReference type="SUPFAM" id="SSF47616">
    <property type="entry name" value="GST C-terminal domain-like"/>
    <property type="match status" value="1"/>
</dbReference>
<dbReference type="GO" id="GO:0006412">
    <property type="term" value="P:translation"/>
    <property type="evidence" value="ECO:0007669"/>
    <property type="project" value="UniProtKB-KW"/>
</dbReference>
<dbReference type="OrthoDB" id="19141at2759"/>
<feature type="domain" description="TRNA-binding" evidence="8">
    <location>
        <begin position="224"/>
        <end position="327"/>
    </location>
</feature>
<comment type="caution">
    <text evidence="9">The sequence shown here is derived from an EMBL/GenBank/DDBJ whole genome shotgun (WGS) entry which is preliminary data.</text>
</comment>
<dbReference type="InterPro" id="IPR002547">
    <property type="entry name" value="tRNA-bd_dom"/>
</dbReference>
<dbReference type="PANTHER" id="PTHR11586:SF33">
    <property type="entry name" value="AMINOACYL TRNA SYNTHASE COMPLEX-INTERACTING MULTIFUNCTIONAL PROTEIN 1"/>
    <property type="match status" value="1"/>
</dbReference>
<keyword evidence="10" id="KW-1185">Reference proteome</keyword>
<evidence type="ECO:0000256" key="5">
    <source>
        <dbReference type="ARBA" id="ARBA00022917"/>
    </source>
</evidence>
<dbReference type="AlphaFoldDB" id="A0A2T9Z4K3"/>
<dbReference type="Gene3D" id="1.20.1050.10">
    <property type="match status" value="1"/>
</dbReference>
<dbReference type="PROSITE" id="PS50886">
    <property type="entry name" value="TRBD"/>
    <property type="match status" value="1"/>
</dbReference>
<dbReference type="Pfam" id="PF01588">
    <property type="entry name" value="tRNA_bind"/>
    <property type="match status" value="1"/>
</dbReference>
<dbReference type="InterPro" id="IPR053836">
    <property type="entry name" value="Arc1-like_N"/>
</dbReference>
<dbReference type="InterPro" id="IPR012340">
    <property type="entry name" value="NA-bd_OB-fold"/>
</dbReference>
<dbReference type="SUPFAM" id="SSF50249">
    <property type="entry name" value="Nucleic acid-binding proteins"/>
    <property type="match status" value="1"/>
</dbReference>
<keyword evidence="2" id="KW-0963">Cytoplasm</keyword>
<comment type="subcellular location">
    <subcellularLocation>
        <location evidence="1">Cytoplasm</location>
    </subcellularLocation>
</comment>
<dbReference type="PANTHER" id="PTHR11586">
    <property type="entry name" value="TRNA-AMINOACYLATION COFACTOR ARC1 FAMILY MEMBER"/>
    <property type="match status" value="1"/>
</dbReference>
<evidence type="ECO:0000256" key="4">
    <source>
        <dbReference type="ARBA" id="ARBA00022884"/>
    </source>
</evidence>
<accession>A0A2T9Z4K3</accession>
<dbReference type="Proteomes" id="UP000245699">
    <property type="component" value="Unassembled WGS sequence"/>
</dbReference>
<dbReference type="FunFam" id="2.40.50.140:FF:000047">
    <property type="entry name" value="tyrosine--tRNA ligase, cytoplasmic isoform X2"/>
    <property type="match status" value="1"/>
</dbReference>
<dbReference type="GO" id="GO:0000049">
    <property type="term" value="F:tRNA binding"/>
    <property type="evidence" value="ECO:0007669"/>
    <property type="project" value="UniProtKB-UniRule"/>
</dbReference>
<name>A0A2T9Z4K3_9FUNG</name>
<organism evidence="9 10">
    <name type="scientific">Furculomyces boomerangus</name>
    <dbReference type="NCBI Taxonomy" id="61424"/>
    <lineage>
        <taxon>Eukaryota</taxon>
        <taxon>Fungi</taxon>
        <taxon>Fungi incertae sedis</taxon>
        <taxon>Zoopagomycota</taxon>
        <taxon>Kickxellomycotina</taxon>
        <taxon>Harpellomycetes</taxon>
        <taxon>Harpellales</taxon>
        <taxon>Harpellaceae</taxon>
        <taxon>Furculomyces</taxon>
    </lineage>
</organism>
<keyword evidence="3 6" id="KW-0820">tRNA-binding</keyword>
<keyword evidence="5" id="KW-0648">Protein biosynthesis</keyword>
<evidence type="ECO:0000256" key="7">
    <source>
        <dbReference type="SAM" id="MobiDB-lite"/>
    </source>
</evidence>
<evidence type="ECO:0000256" key="1">
    <source>
        <dbReference type="ARBA" id="ARBA00004496"/>
    </source>
</evidence>
<reference evidence="9 10" key="1">
    <citation type="journal article" date="2018" name="MBio">
        <title>Comparative Genomics Reveals the Core Gene Toolbox for the Fungus-Insect Symbiosis.</title>
        <authorList>
            <person name="Wang Y."/>
            <person name="Stata M."/>
            <person name="Wang W."/>
            <person name="Stajich J.E."/>
            <person name="White M.M."/>
            <person name="Moncalvo J.M."/>
        </authorList>
    </citation>
    <scope>NUCLEOTIDE SEQUENCE [LARGE SCALE GENOMIC DNA]</scope>
    <source>
        <strain evidence="9 10">AUS-77-4</strain>
    </source>
</reference>
<keyword evidence="4 6" id="KW-0694">RNA-binding</keyword>
<evidence type="ECO:0000256" key="6">
    <source>
        <dbReference type="PROSITE-ProRule" id="PRU00209"/>
    </source>
</evidence>
<evidence type="ECO:0000313" key="9">
    <source>
        <dbReference type="EMBL" id="PVU99512.1"/>
    </source>
</evidence>